<evidence type="ECO:0000256" key="7">
    <source>
        <dbReference type="ARBA" id="ARBA00023242"/>
    </source>
</evidence>
<dbReference type="GO" id="GO:0005643">
    <property type="term" value="C:nuclear pore"/>
    <property type="evidence" value="ECO:0007669"/>
    <property type="project" value="TreeGrafter"/>
</dbReference>
<comment type="similarity">
    <text evidence="10">Belongs to the exportin family.</text>
</comment>
<evidence type="ECO:0000256" key="1">
    <source>
        <dbReference type="ARBA" id="ARBA00004496"/>
    </source>
</evidence>
<evidence type="ECO:0000259" key="12">
    <source>
        <dbReference type="Pfam" id="PF19282"/>
    </source>
</evidence>
<evidence type="ECO:0000259" key="11">
    <source>
        <dbReference type="Pfam" id="PF08389"/>
    </source>
</evidence>
<evidence type="ECO:0000256" key="4">
    <source>
        <dbReference type="ARBA" id="ARBA00022490"/>
    </source>
</evidence>
<evidence type="ECO:0000256" key="5">
    <source>
        <dbReference type="ARBA" id="ARBA00022555"/>
    </source>
</evidence>
<dbReference type="InterPro" id="IPR016024">
    <property type="entry name" value="ARM-type_fold"/>
</dbReference>
<dbReference type="GO" id="GO:0005737">
    <property type="term" value="C:cytoplasm"/>
    <property type="evidence" value="ECO:0007669"/>
    <property type="project" value="UniProtKB-SubCell"/>
</dbReference>
<dbReference type="GO" id="GO:0016363">
    <property type="term" value="C:nuclear matrix"/>
    <property type="evidence" value="ECO:0007669"/>
    <property type="project" value="TreeGrafter"/>
</dbReference>
<evidence type="ECO:0000256" key="10">
    <source>
        <dbReference type="RuleBase" id="RU366037"/>
    </source>
</evidence>
<dbReference type="InterPro" id="IPR040017">
    <property type="entry name" value="XPOT"/>
</dbReference>
<keyword evidence="6 10" id="KW-0694">RNA-binding</keyword>
<evidence type="ECO:0000256" key="9">
    <source>
        <dbReference type="ARBA" id="ARBA00032199"/>
    </source>
</evidence>
<keyword evidence="3 10" id="KW-0813">Transport</keyword>
<name>A0A6A7FWH1_9CRUS</name>
<feature type="domain" description="Exportin-T C-terminal" evidence="12">
    <location>
        <begin position="324"/>
        <end position="979"/>
    </location>
</feature>
<comment type="function">
    <text evidence="10">tRNA nucleus export receptor which facilitates tRNA translocation across the nuclear pore complex.</text>
</comment>
<keyword evidence="4 10" id="KW-0963">Cytoplasm</keyword>
<evidence type="ECO:0000256" key="6">
    <source>
        <dbReference type="ARBA" id="ARBA00022884"/>
    </source>
</evidence>
<reference evidence="13" key="1">
    <citation type="submission" date="2017-11" db="EMBL/GenBank/DDBJ databases">
        <title>The sensing device of the deep-sea amphipod.</title>
        <authorList>
            <person name="Kobayashi H."/>
            <person name="Nagahama T."/>
            <person name="Arai W."/>
            <person name="Sasagawa Y."/>
            <person name="Umeda M."/>
            <person name="Hayashi T."/>
            <person name="Nikaido I."/>
            <person name="Watanabe H."/>
            <person name="Oguri K."/>
            <person name="Kitazato H."/>
            <person name="Fujioka K."/>
            <person name="Kido Y."/>
            <person name="Takami H."/>
        </authorList>
    </citation>
    <scope>NUCLEOTIDE SEQUENCE</scope>
    <source>
        <tissue evidence="13">Whole body</tissue>
    </source>
</reference>
<dbReference type="EMBL" id="IACT01003098">
    <property type="protein sequence ID" value="LAC22349.1"/>
    <property type="molecule type" value="mRNA"/>
</dbReference>
<dbReference type="Pfam" id="PF08389">
    <property type="entry name" value="Xpo1"/>
    <property type="match status" value="1"/>
</dbReference>
<dbReference type="AlphaFoldDB" id="A0A6A7FWH1"/>
<evidence type="ECO:0000313" key="13">
    <source>
        <dbReference type="EMBL" id="LAC22349.1"/>
    </source>
</evidence>
<protein>
    <recommendedName>
        <fullName evidence="2 10">Exportin-T</fullName>
    </recommendedName>
    <alternativeName>
        <fullName evidence="8 10">Exportin(tRNA)</fullName>
    </alternativeName>
    <alternativeName>
        <fullName evidence="9 10">tRNA exportin</fullName>
    </alternativeName>
</protein>
<evidence type="ECO:0000256" key="3">
    <source>
        <dbReference type="ARBA" id="ARBA00022448"/>
    </source>
</evidence>
<comment type="subcellular location">
    <subcellularLocation>
        <location evidence="1 10">Cytoplasm</location>
    </subcellularLocation>
    <subcellularLocation>
        <location evidence="10">Nucleus</location>
    </subcellularLocation>
    <text evidence="10">Shuttles between the nucleus and the cytoplasm.</text>
</comment>
<keyword evidence="7 10" id="KW-0539">Nucleus</keyword>
<dbReference type="PANTHER" id="PTHR15952:SF11">
    <property type="entry name" value="EXPORTIN-T"/>
    <property type="match status" value="1"/>
</dbReference>
<keyword evidence="5 10" id="KW-0820">tRNA-binding</keyword>
<accession>A0A6A7FWH1</accession>
<dbReference type="InterPro" id="IPR013598">
    <property type="entry name" value="Exportin-1/Importin-b-like"/>
</dbReference>
<dbReference type="PANTHER" id="PTHR15952">
    <property type="entry name" value="EXPORTIN-T/LOS1"/>
    <property type="match status" value="1"/>
</dbReference>
<dbReference type="SUPFAM" id="SSF48371">
    <property type="entry name" value="ARM repeat"/>
    <property type="match status" value="1"/>
</dbReference>
<evidence type="ECO:0000256" key="8">
    <source>
        <dbReference type="ARBA" id="ARBA00029784"/>
    </source>
</evidence>
<dbReference type="GO" id="GO:0000049">
    <property type="term" value="F:tRNA binding"/>
    <property type="evidence" value="ECO:0007669"/>
    <property type="project" value="UniProtKB-UniRule"/>
</dbReference>
<organism evidence="13">
    <name type="scientific">Hirondellea gigas</name>
    <dbReference type="NCBI Taxonomy" id="1518452"/>
    <lineage>
        <taxon>Eukaryota</taxon>
        <taxon>Metazoa</taxon>
        <taxon>Ecdysozoa</taxon>
        <taxon>Arthropoda</taxon>
        <taxon>Crustacea</taxon>
        <taxon>Multicrustacea</taxon>
        <taxon>Malacostraca</taxon>
        <taxon>Eumalacostraca</taxon>
        <taxon>Peracarida</taxon>
        <taxon>Amphipoda</taxon>
        <taxon>Amphilochidea</taxon>
        <taxon>Lysianassida</taxon>
        <taxon>Lysianassidira</taxon>
        <taxon>Lysianassoidea</taxon>
        <taxon>Lysianassidae</taxon>
        <taxon>Hirondellea</taxon>
    </lineage>
</organism>
<sequence length="981" mass="110794">MDSQLVQLLFMPENHQHHTQALEFLHNAHTSPDSWQTFLVTLNTNTPQLDDKIKFVCLQVLENYVKGAYKNATTDSQTLLRQQLSQWMTTISTVEQQEKVFIRNKTAQILALMFVVDYDVRWPTYMSDLLALLRMGPQAADLYLKILKEIDLQLVDRETLLTQAAMDHANRLKDHLRERAVGSMTDSWHDILVQYEKSNPEVVCHCHEIIGSYISWMDITLIANERFVSVLVRHMQDPLLREAAAECLLEVITKGMEPVPKMQLIESLCNVLDSAGLLKPIDDDDSDFLVKLAKLVNGIGCQLIQAWNRMEKKETPSCIAIRDAIENKTVLLLQFLASEYDDVSGAVFDFTRGYIQMFSVHGVLTDVHKGHLENLLFILINKTKYDESYNFDQEGEDEAIFNDYRKSLRSVLRNLSNLLPDLVLKVCHEYIMATLGRWQANNWRDTEASLALLYFLGEAVPAQQGNHFSGPFQLKITTMASMMRLMATCGVSSHTHPAVTLQFFDCVSRYEKFFLLEPQHIAPVAEAYLDHRGIRNPSPRVRSRCSYLFCRFVRCVKHLMVPFIPDIFSQLQPLLVVSTTRSNTSTRDLLLTLDDQLFIYEAASMLVMVNGSSGSTTAATATAASSSNSNSAKCLHMTELLSPVLATAERLAQALPHSTPPQQAVAANVICHCMAITNRTSKGFSSQTTMRTNNCFSLYISATKLFIDCLNLGIERETIGSGVRQFLHRMIVCLEPADMIPLFAAASQTLLLTPSLHHLTEYLPLINQLASKAKSLCSEFMKSILSHLVYSVFAAVNSPADGSDEDDARQRRYLQRYYYALFTTLASHDLAPVLTTLDQQLLDQILMSVIQGAVEFPDPSAQKSCFITLRHLIKCWAGSDNAPSNFISFLYTQVVPACFLAPLKSTFNLEDATTLQALYESGNCLKTLHDKRGDELINYLRNQYFPTMNLAPHLVNAYLNALVADDKFFRNHLKIFFESVK</sequence>
<proteinExistence type="evidence at transcript level"/>
<dbReference type="Gene3D" id="1.25.10.10">
    <property type="entry name" value="Leucine-rich Repeat Variant"/>
    <property type="match status" value="1"/>
</dbReference>
<evidence type="ECO:0000256" key="2">
    <source>
        <dbReference type="ARBA" id="ARBA00018928"/>
    </source>
</evidence>
<feature type="domain" description="Exportin-1/Importin-beta-like" evidence="11">
    <location>
        <begin position="101"/>
        <end position="248"/>
    </location>
</feature>
<dbReference type="InterPro" id="IPR045546">
    <property type="entry name" value="Exportin-T_C"/>
</dbReference>
<dbReference type="GO" id="GO:0071528">
    <property type="term" value="P:tRNA re-export from nucleus"/>
    <property type="evidence" value="ECO:0007669"/>
    <property type="project" value="UniProtKB-UniRule"/>
</dbReference>
<dbReference type="InterPro" id="IPR011989">
    <property type="entry name" value="ARM-like"/>
</dbReference>
<dbReference type="Pfam" id="PF19282">
    <property type="entry name" value="Exportin-T"/>
    <property type="match status" value="1"/>
</dbReference>
<dbReference type="GO" id="GO:0031267">
    <property type="term" value="F:small GTPase binding"/>
    <property type="evidence" value="ECO:0007669"/>
    <property type="project" value="InterPro"/>
</dbReference>